<dbReference type="GO" id="GO:0000149">
    <property type="term" value="F:SNARE binding"/>
    <property type="evidence" value="ECO:0007669"/>
    <property type="project" value="TreeGrafter"/>
</dbReference>
<dbReference type="PANTHER" id="PTHR19957">
    <property type="entry name" value="SYNTAXIN"/>
    <property type="match status" value="1"/>
</dbReference>
<keyword evidence="6" id="KW-1185">Reference proteome</keyword>
<feature type="transmembrane region" description="Helical" evidence="3">
    <location>
        <begin position="282"/>
        <end position="303"/>
    </location>
</feature>
<organism evidence="5 6">
    <name type="scientific">Dendrobium chrysotoxum</name>
    <name type="common">Orchid</name>
    <dbReference type="NCBI Taxonomy" id="161865"/>
    <lineage>
        <taxon>Eukaryota</taxon>
        <taxon>Viridiplantae</taxon>
        <taxon>Streptophyta</taxon>
        <taxon>Embryophyta</taxon>
        <taxon>Tracheophyta</taxon>
        <taxon>Spermatophyta</taxon>
        <taxon>Magnoliopsida</taxon>
        <taxon>Liliopsida</taxon>
        <taxon>Asparagales</taxon>
        <taxon>Orchidaceae</taxon>
        <taxon>Epidendroideae</taxon>
        <taxon>Malaxideae</taxon>
        <taxon>Dendrobiinae</taxon>
        <taxon>Dendrobium</taxon>
    </lineage>
</organism>
<dbReference type="Proteomes" id="UP000775213">
    <property type="component" value="Unassembled WGS sequence"/>
</dbReference>
<protein>
    <recommendedName>
        <fullName evidence="4">t-SNARE coiled-coil homology domain-containing protein</fullName>
    </recommendedName>
</protein>
<dbReference type="GO" id="GO:0006886">
    <property type="term" value="P:intracellular protein transport"/>
    <property type="evidence" value="ECO:0007669"/>
    <property type="project" value="TreeGrafter"/>
</dbReference>
<dbReference type="GO" id="GO:0012505">
    <property type="term" value="C:endomembrane system"/>
    <property type="evidence" value="ECO:0007669"/>
    <property type="project" value="TreeGrafter"/>
</dbReference>
<dbReference type="GO" id="GO:0048278">
    <property type="term" value="P:vesicle docking"/>
    <property type="evidence" value="ECO:0007669"/>
    <property type="project" value="TreeGrafter"/>
</dbReference>
<dbReference type="PROSITE" id="PS50192">
    <property type="entry name" value="T_SNARE"/>
    <property type="match status" value="1"/>
</dbReference>
<dbReference type="InterPro" id="IPR045242">
    <property type="entry name" value="Syntaxin"/>
</dbReference>
<keyword evidence="2" id="KW-0813">Transport</keyword>
<accession>A0AAV7FMQ3</accession>
<gene>
    <name evidence="5" type="ORF">IEQ34_026361</name>
</gene>
<dbReference type="GO" id="GO:0031201">
    <property type="term" value="C:SNARE complex"/>
    <property type="evidence" value="ECO:0007669"/>
    <property type="project" value="TreeGrafter"/>
</dbReference>
<dbReference type="EMBL" id="JAGFBR010000746">
    <property type="protein sequence ID" value="KAH0436733.1"/>
    <property type="molecule type" value="Genomic_DNA"/>
</dbReference>
<feature type="domain" description="T-SNARE coiled-coil homology" evidence="4">
    <location>
        <begin position="208"/>
        <end position="270"/>
    </location>
</feature>
<keyword evidence="2" id="KW-0653">Protein transport</keyword>
<dbReference type="AlphaFoldDB" id="A0AAV7FMQ3"/>
<comment type="similarity">
    <text evidence="1">Belongs to the syntaxin family.</text>
</comment>
<proteinExistence type="inferred from homology"/>
<dbReference type="GO" id="GO:0006906">
    <property type="term" value="P:vesicle fusion"/>
    <property type="evidence" value="ECO:0007669"/>
    <property type="project" value="TreeGrafter"/>
</dbReference>
<dbReference type="SUPFAM" id="SSF47661">
    <property type="entry name" value="t-snare proteins"/>
    <property type="match status" value="1"/>
</dbReference>
<comment type="caution">
    <text evidence="5">The sequence shown here is derived from an EMBL/GenBank/DDBJ whole genome shotgun (WGS) entry which is preliminary data.</text>
</comment>
<dbReference type="CDD" id="cd15848">
    <property type="entry name" value="SNARE_syntaxin1-like"/>
    <property type="match status" value="1"/>
</dbReference>
<keyword evidence="3" id="KW-0812">Transmembrane</keyword>
<dbReference type="CDD" id="cd00179">
    <property type="entry name" value="SynN"/>
    <property type="match status" value="1"/>
</dbReference>
<sequence length="304" mass="34091">MNNLMTKSFLNYAELKKQALKDETTTTALDLETGRHTGADEDNLSLFFQEVSNITTEMESISNLLLDLHRLNQDSKSTHSPKLLRGMADQMDSDMANILRKANIINLQLKVLDESNTANRQISPVFAEGSAVDRTRIFVTGAVRNKLRGMMNEFQELRERVVADHREGLKRRYFAATGELPNEEVIDGMIYGNEGENLVLVGKKSGLGLEAEERRRAVEEIRRSLNKLQTIFLDMAVLVEKQGEELNDIEGHMACAKSFVSGGTGQLAEALRERKKKRKRQGFLCFCAVAAAVLLVLLVLSFVE</sequence>
<dbReference type="InterPro" id="IPR006011">
    <property type="entry name" value="Syntaxin_N"/>
</dbReference>
<dbReference type="Gene3D" id="1.20.58.70">
    <property type="match status" value="1"/>
</dbReference>
<keyword evidence="3" id="KW-0472">Membrane</keyword>
<reference evidence="5 6" key="1">
    <citation type="journal article" date="2021" name="Hortic Res">
        <title>Chromosome-scale assembly of the Dendrobium chrysotoxum genome enhances the understanding of orchid evolution.</title>
        <authorList>
            <person name="Zhang Y."/>
            <person name="Zhang G.Q."/>
            <person name="Zhang D."/>
            <person name="Liu X.D."/>
            <person name="Xu X.Y."/>
            <person name="Sun W.H."/>
            <person name="Yu X."/>
            <person name="Zhu X."/>
            <person name="Wang Z.W."/>
            <person name="Zhao X."/>
            <person name="Zhong W.Y."/>
            <person name="Chen H."/>
            <person name="Yin W.L."/>
            <person name="Huang T."/>
            <person name="Niu S.C."/>
            <person name="Liu Z.J."/>
        </authorList>
    </citation>
    <scope>NUCLEOTIDE SEQUENCE [LARGE SCALE GENOMIC DNA]</scope>
    <source>
        <strain evidence="5">Lindl</strain>
    </source>
</reference>
<dbReference type="InterPro" id="IPR010989">
    <property type="entry name" value="SNARE"/>
</dbReference>
<evidence type="ECO:0000313" key="6">
    <source>
        <dbReference type="Proteomes" id="UP000775213"/>
    </source>
</evidence>
<dbReference type="InterPro" id="IPR000727">
    <property type="entry name" value="T_SNARE_dom"/>
</dbReference>
<dbReference type="PANTHER" id="PTHR19957:SF91">
    <property type="entry name" value="SYNTAXIN-112"/>
    <property type="match status" value="1"/>
</dbReference>
<dbReference type="Pfam" id="PF00804">
    <property type="entry name" value="Syntaxin"/>
    <property type="match status" value="1"/>
</dbReference>
<dbReference type="SMART" id="SM00503">
    <property type="entry name" value="SynN"/>
    <property type="match status" value="1"/>
</dbReference>
<evidence type="ECO:0000256" key="1">
    <source>
        <dbReference type="ARBA" id="ARBA00009063"/>
    </source>
</evidence>
<evidence type="ECO:0000313" key="5">
    <source>
        <dbReference type="EMBL" id="KAH0436733.1"/>
    </source>
</evidence>
<dbReference type="GO" id="GO:0005484">
    <property type="term" value="F:SNAP receptor activity"/>
    <property type="evidence" value="ECO:0007669"/>
    <property type="project" value="TreeGrafter"/>
</dbReference>
<keyword evidence="3" id="KW-1133">Transmembrane helix</keyword>
<dbReference type="Gene3D" id="1.20.5.110">
    <property type="match status" value="1"/>
</dbReference>
<evidence type="ECO:0000256" key="3">
    <source>
        <dbReference type="SAM" id="Phobius"/>
    </source>
</evidence>
<name>A0AAV7FMQ3_DENCH</name>
<dbReference type="GO" id="GO:0006887">
    <property type="term" value="P:exocytosis"/>
    <property type="evidence" value="ECO:0007669"/>
    <property type="project" value="TreeGrafter"/>
</dbReference>
<dbReference type="GO" id="GO:0005886">
    <property type="term" value="C:plasma membrane"/>
    <property type="evidence" value="ECO:0007669"/>
    <property type="project" value="TreeGrafter"/>
</dbReference>
<dbReference type="SMART" id="SM00397">
    <property type="entry name" value="t_SNARE"/>
    <property type="match status" value="1"/>
</dbReference>
<evidence type="ECO:0000256" key="2">
    <source>
        <dbReference type="ARBA" id="ARBA00022927"/>
    </source>
</evidence>
<evidence type="ECO:0000259" key="4">
    <source>
        <dbReference type="PROSITE" id="PS50192"/>
    </source>
</evidence>